<accession>A0ABV5VUC2</accession>
<dbReference type="EMBL" id="JBHMAG010000007">
    <property type="protein sequence ID" value="MFB9751807.1"/>
    <property type="molecule type" value="Genomic_DNA"/>
</dbReference>
<dbReference type="InterPro" id="IPR007383">
    <property type="entry name" value="DUF445"/>
</dbReference>
<evidence type="ECO:0000313" key="3">
    <source>
        <dbReference type="Proteomes" id="UP001589619"/>
    </source>
</evidence>
<protein>
    <submittedName>
        <fullName evidence="2">DUF445 domain-containing protein</fullName>
    </submittedName>
</protein>
<reference evidence="2 3" key="1">
    <citation type="submission" date="2024-09" db="EMBL/GenBank/DDBJ databases">
        <authorList>
            <person name="Sun Q."/>
            <person name="Mori K."/>
        </authorList>
    </citation>
    <scope>NUCLEOTIDE SEQUENCE [LARGE SCALE GENOMIC DNA]</scope>
    <source>
        <strain evidence="2 3">JCM 12520</strain>
    </source>
</reference>
<keyword evidence="1" id="KW-1133">Transmembrane helix</keyword>
<proteinExistence type="predicted"/>
<keyword evidence="1" id="KW-0812">Transmembrane</keyword>
<sequence>MKQNTRHLAAISLAVMAAGFVATLPFDAIGWVRFLRGGFEAGLVGGLADWFAVTALFRHPLGIPIPHTAILPNNREKVTKALVSTVQNELLSKDSIRDKMKQFAIVRKLMDGVEARIRTEEGVRTIVGVSDFAVRAFPWDKLAPVLEREIRSRVEEVDLAAISSGLAQYGFAKDWDGKALDFVLDFAEEYINRDSTVRQMGAMASDAIGRIQAGGLMGFALNAFAGFMSEDKLGETIRQLLQTQIRELRNPQSATRVGISDTLRSKLFVLLEQTETKEALEGWKREMLERMRLSENLTSFLEQTRERLLAYIHTEAYPTQVVAPVLEEAIGRLKEDEAKIGHIETFVQDKLAEWVERNHHKLGTLIEENISKYDNETLIAMIEDKIGSDLQWIRVNGAICGFVIGLALTAVHLLFA</sequence>
<keyword evidence="1" id="KW-0472">Membrane</keyword>
<keyword evidence="3" id="KW-1185">Reference proteome</keyword>
<dbReference type="PANTHER" id="PTHR38442:SF1">
    <property type="entry name" value="INNER MEMBRANE PROTEIN"/>
    <property type="match status" value="1"/>
</dbReference>
<comment type="caution">
    <text evidence="2">The sequence shown here is derived from an EMBL/GenBank/DDBJ whole genome shotgun (WGS) entry which is preliminary data.</text>
</comment>
<dbReference type="PANTHER" id="PTHR38442">
    <property type="entry name" value="INNER MEMBRANE PROTEIN-RELATED"/>
    <property type="match status" value="1"/>
</dbReference>
<gene>
    <name evidence="2" type="ORF">ACFFNY_09505</name>
</gene>
<evidence type="ECO:0000313" key="2">
    <source>
        <dbReference type="EMBL" id="MFB9751807.1"/>
    </source>
</evidence>
<feature type="transmembrane region" description="Helical" evidence="1">
    <location>
        <begin position="392"/>
        <end position="415"/>
    </location>
</feature>
<dbReference type="Pfam" id="PF04286">
    <property type="entry name" value="DUF445"/>
    <property type="match status" value="1"/>
</dbReference>
<name>A0ABV5VUC2_9BACL</name>
<organism evidence="2 3">
    <name type="scientific">Paenibacillus hodogayensis</name>
    <dbReference type="NCBI Taxonomy" id="279208"/>
    <lineage>
        <taxon>Bacteria</taxon>
        <taxon>Bacillati</taxon>
        <taxon>Bacillota</taxon>
        <taxon>Bacilli</taxon>
        <taxon>Bacillales</taxon>
        <taxon>Paenibacillaceae</taxon>
        <taxon>Paenibacillus</taxon>
    </lineage>
</organism>
<dbReference type="Proteomes" id="UP001589619">
    <property type="component" value="Unassembled WGS sequence"/>
</dbReference>
<dbReference type="RefSeq" id="WP_344912692.1">
    <property type="nucleotide sequence ID" value="NZ_BAAAYO010000010.1"/>
</dbReference>
<evidence type="ECO:0000256" key="1">
    <source>
        <dbReference type="SAM" id="Phobius"/>
    </source>
</evidence>